<evidence type="ECO:0000259" key="1">
    <source>
        <dbReference type="Pfam" id="PF07796"/>
    </source>
</evidence>
<dbReference type="InterPro" id="IPR012437">
    <property type="entry name" value="DUF1638"/>
</dbReference>
<keyword evidence="3" id="KW-1185">Reference proteome</keyword>
<name>A0A1H3EWI7_EUBBA</name>
<sequence>MKKSIVIACQTLQDEIEMICRDQGITPEIKWMDNTLHAFPEKLKAALQKTIDTLRDVDEIRLAYGNCGNGLAGLTGNQATLVIPSFADCIAMLLWKREDMSTLRTNTYFLTQGWLESEKGLEWEMAYNKKRYGEKRAKQINQILYENYSDLMLIRTGAYDPESIRSRINLLAQEMEVEVVESDGDLTPLENLLLGREDNSFITVKPGEFSPEYPIGE</sequence>
<dbReference type="AlphaFoldDB" id="A0A1H3EWI7"/>
<dbReference type="RefSeq" id="WP_176770847.1">
    <property type="nucleotide sequence ID" value="NZ_FNOU01000008.1"/>
</dbReference>
<feature type="domain" description="DUF1638" evidence="1">
    <location>
        <begin position="31"/>
        <end position="193"/>
    </location>
</feature>
<evidence type="ECO:0000313" key="2">
    <source>
        <dbReference type="EMBL" id="SDX83163.1"/>
    </source>
</evidence>
<organism evidence="2 3">
    <name type="scientific">Eubacterium barkeri</name>
    <name type="common">Clostridium barkeri</name>
    <dbReference type="NCBI Taxonomy" id="1528"/>
    <lineage>
        <taxon>Bacteria</taxon>
        <taxon>Bacillati</taxon>
        <taxon>Bacillota</taxon>
        <taxon>Clostridia</taxon>
        <taxon>Eubacteriales</taxon>
        <taxon>Eubacteriaceae</taxon>
        <taxon>Eubacterium</taxon>
    </lineage>
</organism>
<accession>A0A1H3EWI7</accession>
<dbReference type="EMBL" id="FNOU01000008">
    <property type="protein sequence ID" value="SDX83163.1"/>
    <property type="molecule type" value="Genomic_DNA"/>
</dbReference>
<protein>
    <recommendedName>
        <fullName evidence="1">DUF1638 domain-containing protein</fullName>
    </recommendedName>
</protein>
<gene>
    <name evidence="2" type="ORF">SAMN04488579_10880</name>
</gene>
<reference evidence="3" key="1">
    <citation type="submission" date="2016-10" db="EMBL/GenBank/DDBJ databases">
        <authorList>
            <person name="Varghese N."/>
            <person name="Submissions S."/>
        </authorList>
    </citation>
    <scope>NUCLEOTIDE SEQUENCE [LARGE SCALE GENOMIC DNA]</scope>
    <source>
        <strain evidence="3">VPI 5359</strain>
    </source>
</reference>
<proteinExistence type="predicted"/>
<evidence type="ECO:0000313" key="3">
    <source>
        <dbReference type="Proteomes" id="UP000199652"/>
    </source>
</evidence>
<dbReference type="STRING" id="1528.SAMN04488579_10880"/>
<dbReference type="Pfam" id="PF07796">
    <property type="entry name" value="DUF1638"/>
    <property type="match status" value="1"/>
</dbReference>
<dbReference type="Proteomes" id="UP000199652">
    <property type="component" value="Unassembled WGS sequence"/>
</dbReference>